<name>A0A8I7BI85_HORVV</name>
<sequence length="93" mass="10707">MIKTWLGLHDVHPPDWGGMDSMKEWRGINPSKRTQSQRALVPLMFLISWGIWKERNACVFRNTTVPVGVIVTRIKEGPLLWCLVGAHLRNVMQ</sequence>
<evidence type="ECO:0000313" key="1">
    <source>
        <dbReference type="EnsemblPlants" id="HORVU.MOREX.r3.7HG0649220.1.CDS1"/>
    </source>
</evidence>
<evidence type="ECO:0000313" key="2">
    <source>
        <dbReference type="Proteomes" id="UP000011116"/>
    </source>
</evidence>
<reference evidence="2" key="1">
    <citation type="journal article" date="2012" name="Nature">
        <title>A physical, genetic and functional sequence assembly of the barley genome.</title>
        <authorList>
            <consortium name="The International Barley Genome Sequencing Consortium"/>
            <person name="Mayer K.F."/>
            <person name="Waugh R."/>
            <person name="Brown J.W."/>
            <person name="Schulman A."/>
            <person name="Langridge P."/>
            <person name="Platzer M."/>
            <person name="Fincher G.B."/>
            <person name="Muehlbauer G.J."/>
            <person name="Sato K."/>
            <person name="Close T.J."/>
            <person name="Wise R.P."/>
            <person name="Stein N."/>
        </authorList>
    </citation>
    <scope>NUCLEOTIDE SEQUENCE [LARGE SCALE GENOMIC DNA]</scope>
    <source>
        <strain evidence="2">cv. Morex</strain>
    </source>
</reference>
<dbReference type="Proteomes" id="UP000011116">
    <property type="component" value="Chromosome 7H"/>
</dbReference>
<organism evidence="1 2">
    <name type="scientific">Hordeum vulgare subsp. vulgare</name>
    <name type="common">Domesticated barley</name>
    <dbReference type="NCBI Taxonomy" id="112509"/>
    <lineage>
        <taxon>Eukaryota</taxon>
        <taxon>Viridiplantae</taxon>
        <taxon>Streptophyta</taxon>
        <taxon>Embryophyta</taxon>
        <taxon>Tracheophyta</taxon>
        <taxon>Spermatophyta</taxon>
        <taxon>Magnoliopsida</taxon>
        <taxon>Liliopsida</taxon>
        <taxon>Poales</taxon>
        <taxon>Poaceae</taxon>
        <taxon>BOP clade</taxon>
        <taxon>Pooideae</taxon>
        <taxon>Triticodae</taxon>
        <taxon>Triticeae</taxon>
        <taxon>Hordeinae</taxon>
        <taxon>Hordeum</taxon>
    </lineage>
</organism>
<dbReference type="Gramene" id="HORVU.MOREX.r3.7HG0649220.1">
    <property type="protein sequence ID" value="HORVU.MOREX.r3.7HG0649220.1.CDS1"/>
    <property type="gene ID" value="HORVU.MOREX.r3.7HG0649220"/>
</dbReference>
<dbReference type="EnsemblPlants" id="HORVU.MOREX.r3.7HG0649220.1">
    <property type="protein sequence ID" value="HORVU.MOREX.r3.7HG0649220.1.CDS1"/>
    <property type="gene ID" value="HORVU.MOREX.r3.7HG0649220"/>
</dbReference>
<reference evidence="1" key="2">
    <citation type="submission" date="2020-10" db="EMBL/GenBank/DDBJ databases">
        <authorList>
            <person name="Scholz U."/>
            <person name="Mascher M."/>
            <person name="Fiebig A."/>
        </authorList>
    </citation>
    <scope>NUCLEOTIDE SEQUENCE [LARGE SCALE GENOMIC DNA]</scope>
    <source>
        <strain evidence="1">cv. Morex</strain>
    </source>
</reference>
<dbReference type="AlphaFoldDB" id="A0A8I7BI85"/>
<accession>A0A8I7BI85</accession>
<keyword evidence="2" id="KW-1185">Reference proteome</keyword>
<protein>
    <submittedName>
        <fullName evidence="1">Uncharacterized protein</fullName>
    </submittedName>
</protein>
<dbReference type="Gramene" id="HORVU.MOREX.r2.7HG0538940.1">
    <property type="protein sequence ID" value="HORVU.MOREX.r2.7HG0538940.1.CDS.1"/>
    <property type="gene ID" value="HORVU.MOREX.r2.7HG0538940"/>
</dbReference>
<proteinExistence type="predicted"/>
<dbReference type="OMA" id="KEWRGIN"/>
<reference evidence="1" key="3">
    <citation type="submission" date="2022-01" db="UniProtKB">
        <authorList>
            <consortium name="EnsemblPlants"/>
        </authorList>
    </citation>
    <scope>IDENTIFICATION</scope>
    <source>
        <strain evidence="1">subsp. vulgare</strain>
    </source>
</reference>